<evidence type="ECO:0000256" key="1">
    <source>
        <dbReference type="SAM" id="MobiDB-lite"/>
    </source>
</evidence>
<feature type="compositionally biased region" description="Gly residues" evidence="1">
    <location>
        <begin position="393"/>
        <end position="405"/>
    </location>
</feature>
<proteinExistence type="predicted"/>
<feature type="compositionally biased region" description="Basic and acidic residues" evidence="1">
    <location>
        <begin position="200"/>
        <end position="210"/>
    </location>
</feature>
<organism evidence="2 3">
    <name type="scientific">Favolaschia claudopus</name>
    <dbReference type="NCBI Taxonomy" id="2862362"/>
    <lineage>
        <taxon>Eukaryota</taxon>
        <taxon>Fungi</taxon>
        <taxon>Dikarya</taxon>
        <taxon>Basidiomycota</taxon>
        <taxon>Agaricomycotina</taxon>
        <taxon>Agaricomycetes</taxon>
        <taxon>Agaricomycetidae</taxon>
        <taxon>Agaricales</taxon>
        <taxon>Marasmiineae</taxon>
        <taxon>Mycenaceae</taxon>
        <taxon>Favolaschia</taxon>
    </lineage>
</organism>
<protein>
    <submittedName>
        <fullName evidence="2">Uncharacterized protein</fullName>
    </submittedName>
</protein>
<feature type="region of interest" description="Disordered" evidence="1">
    <location>
        <begin position="712"/>
        <end position="749"/>
    </location>
</feature>
<name>A0AAV9Z270_9AGAR</name>
<feature type="compositionally biased region" description="Low complexity" evidence="1">
    <location>
        <begin position="792"/>
        <end position="801"/>
    </location>
</feature>
<sequence>MPRLANIFARRQKRLLLAAFSFAWITDVIHLESRPRTLFVDGSELFYHPGRSTSRCQRHPNLSPSSPNGKNKNSSSRNGLGGFFGRKKSQTVLSPTNYVQEEPQPASLLSTLHFVGFDGAFGLLCSSAACLNAKTPPHRMGPALSTRSLPTLQTASSLTLPLNPLSPLSSEMVAGDKSSGNTGKSVGGKSGRRFAFWTRGAEDSLKKDGEPNGGGGRNEDDDLLHHPLSTPSPSPSHSQDDISRRPRPRERGGSDASNASSRISVAAFREAVAKRERERETGRMSPSFGVGGGAASSISNVSSATANPQGPFVIHASPLSLPLLSLIPLVLTNNTPPPTDESAEDQSDSDSDNAPPRDAPPRLDGPGAQCRRAALTATKPGVASVNKERGKDGFTGGGMLGGGGGRRGEQQTPVLTSRSPPVRSLTADSGTAVKATIKETALVHFPSPPTSPVREVPPPLQSTTGASVTMKKDALRERLRAVVGGGEDVEEKEQRFRPHRQVDADAVFGTRQCFKDNHLHHQHHDTLIPTHHQTSTARLLYLSFVLVHHRGPDNRLRFSTAPKRTWADEKNDTYRDSVLASDLAAMLGGGIALVSVGLDDEEGAGAASRERDAVSERTPSPAFSVTSRPAHAQNRGAAVELGGSSGTRSDVVLQTRERSSSAVITAGASFDASGSSCGDDVCVSASNVLFINASCGARGTLEPSLSQQRTIVSTPRSSTLLPAASTSASTSTSRPSPLAHPIFLPRQPRPSIDTYRREQQLAFFQLVKASCEHHPPPLLPPRRPFVPSGRLSPTSSTGESSSDPRAIDAMGLERYGAE</sequence>
<accession>A0AAV9Z270</accession>
<feature type="region of interest" description="Disordered" evidence="1">
    <location>
        <begin position="50"/>
        <end position="81"/>
    </location>
</feature>
<feature type="compositionally biased region" description="Low complexity" evidence="1">
    <location>
        <begin position="159"/>
        <end position="170"/>
    </location>
</feature>
<dbReference type="AlphaFoldDB" id="A0AAV9Z270"/>
<evidence type="ECO:0000313" key="3">
    <source>
        <dbReference type="Proteomes" id="UP001362999"/>
    </source>
</evidence>
<evidence type="ECO:0000313" key="2">
    <source>
        <dbReference type="EMBL" id="KAK6969024.1"/>
    </source>
</evidence>
<feature type="compositionally biased region" description="Basic and acidic residues" evidence="1">
    <location>
        <begin position="271"/>
        <end position="282"/>
    </location>
</feature>
<dbReference type="Proteomes" id="UP001362999">
    <property type="component" value="Unassembled WGS sequence"/>
</dbReference>
<reference evidence="2 3" key="1">
    <citation type="journal article" date="2024" name="J Genomics">
        <title>Draft genome sequencing and assembly of Favolaschia claudopus CIRM-BRFM 2984 isolated from oak limbs.</title>
        <authorList>
            <person name="Navarro D."/>
            <person name="Drula E."/>
            <person name="Chaduli D."/>
            <person name="Cazenave R."/>
            <person name="Ahrendt S."/>
            <person name="Wang J."/>
            <person name="Lipzen A."/>
            <person name="Daum C."/>
            <person name="Barry K."/>
            <person name="Grigoriev I.V."/>
            <person name="Favel A."/>
            <person name="Rosso M.N."/>
            <person name="Martin F."/>
        </authorList>
    </citation>
    <scope>NUCLEOTIDE SEQUENCE [LARGE SCALE GENOMIC DNA]</scope>
    <source>
        <strain evidence="2 3">CIRM-BRFM 2984</strain>
    </source>
</reference>
<feature type="compositionally biased region" description="Polar residues" evidence="1">
    <location>
        <begin position="410"/>
        <end position="419"/>
    </location>
</feature>
<feature type="compositionally biased region" description="Acidic residues" evidence="1">
    <location>
        <begin position="341"/>
        <end position="351"/>
    </location>
</feature>
<gene>
    <name evidence="2" type="ORF">R3P38DRAFT_3298852</name>
</gene>
<feature type="compositionally biased region" description="Low complexity" evidence="1">
    <location>
        <begin position="716"/>
        <end position="739"/>
    </location>
</feature>
<feature type="compositionally biased region" description="Low complexity" evidence="1">
    <location>
        <begin position="61"/>
        <end position="78"/>
    </location>
</feature>
<feature type="region of interest" description="Disordered" evidence="1">
    <location>
        <begin position="159"/>
        <end position="304"/>
    </location>
</feature>
<feature type="compositionally biased region" description="Basic and acidic residues" evidence="1">
    <location>
        <begin position="238"/>
        <end position="253"/>
    </location>
</feature>
<feature type="region of interest" description="Disordered" evidence="1">
    <location>
        <begin position="775"/>
        <end position="818"/>
    </location>
</feature>
<feature type="region of interest" description="Disordered" evidence="1">
    <location>
        <begin position="604"/>
        <end position="649"/>
    </location>
</feature>
<feature type="compositionally biased region" description="Low complexity" evidence="1">
    <location>
        <begin position="226"/>
        <end position="237"/>
    </location>
</feature>
<comment type="caution">
    <text evidence="2">The sequence shown here is derived from an EMBL/GenBank/DDBJ whole genome shotgun (WGS) entry which is preliminary data.</text>
</comment>
<feature type="compositionally biased region" description="Pro residues" evidence="1">
    <location>
        <begin position="446"/>
        <end position="460"/>
    </location>
</feature>
<dbReference type="EMBL" id="JAWWNJ010000235">
    <property type="protein sequence ID" value="KAK6969024.1"/>
    <property type="molecule type" value="Genomic_DNA"/>
</dbReference>
<feature type="region of interest" description="Disordered" evidence="1">
    <location>
        <begin position="332"/>
        <end position="429"/>
    </location>
</feature>
<feature type="region of interest" description="Disordered" evidence="1">
    <location>
        <begin position="444"/>
        <end position="467"/>
    </location>
</feature>
<keyword evidence="3" id="KW-1185">Reference proteome</keyword>
<feature type="compositionally biased region" description="Polar residues" evidence="1">
    <location>
        <begin position="617"/>
        <end position="627"/>
    </location>
</feature>